<dbReference type="InterPro" id="IPR055781">
    <property type="entry name" value="DUF7357"/>
</dbReference>
<organism evidence="3 4">
    <name type="scientific">Aureobasidium melanogenum</name>
    <name type="common">Aureobasidium pullulans var. melanogenum</name>
    <dbReference type="NCBI Taxonomy" id="46634"/>
    <lineage>
        <taxon>Eukaryota</taxon>
        <taxon>Fungi</taxon>
        <taxon>Dikarya</taxon>
        <taxon>Ascomycota</taxon>
        <taxon>Pezizomycotina</taxon>
        <taxon>Dothideomycetes</taxon>
        <taxon>Dothideomycetidae</taxon>
        <taxon>Dothideales</taxon>
        <taxon>Saccotheciaceae</taxon>
        <taxon>Aureobasidium</taxon>
    </lineage>
</organism>
<feature type="region of interest" description="Disordered" evidence="1">
    <location>
        <begin position="513"/>
        <end position="549"/>
    </location>
</feature>
<feature type="compositionally biased region" description="Low complexity" evidence="1">
    <location>
        <begin position="393"/>
        <end position="404"/>
    </location>
</feature>
<feature type="domain" description="DUF7357" evidence="2">
    <location>
        <begin position="1"/>
        <end position="127"/>
    </location>
</feature>
<evidence type="ECO:0000256" key="1">
    <source>
        <dbReference type="SAM" id="MobiDB-lite"/>
    </source>
</evidence>
<name>A0A9P8GGC6_AURME</name>
<feature type="region of interest" description="Disordered" evidence="1">
    <location>
        <begin position="230"/>
        <end position="428"/>
    </location>
</feature>
<accession>A0A9P8GGC6</accession>
<feature type="region of interest" description="Disordered" evidence="1">
    <location>
        <begin position="568"/>
        <end position="637"/>
    </location>
</feature>
<proteinExistence type="predicted"/>
<reference evidence="3" key="2">
    <citation type="submission" date="2021-08" db="EMBL/GenBank/DDBJ databases">
        <authorList>
            <person name="Gostincar C."/>
            <person name="Sun X."/>
            <person name="Song Z."/>
            <person name="Gunde-Cimerman N."/>
        </authorList>
    </citation>
    <scope>NUCLEOTIDE SEQUENCE</scope>
    <source>
        <strain evidence="3">EXF-8016</strain>
    </source>
</reference>
<reference evidence="3" key="1">
    <citation type="journal article" date="2021" name="J Fungi (Basel)">
        <title>Virulence traits and population genomics of the black yeast Aureobasidium melanogenum.</title>
        <authorList>
            <person name="Cernosa A."/>
            <person name="Sun X."/>
            <person name="Gostincar C."/>
            <person name="Fang C."/>
            <person name="Gunde-Cimerman N."/>
            <person name="Song Z."/>
        </authorList>
    </citation>
    <scope>NUCLEOTIDE SEQUENCE</scope>
    <source>
        <strain evidence="3">EXF-8016</strain>
    </source>
</reference>
<comment type="caution">
    <text evidence="3">The sequence shown here is derived from an EMBL/GenBank/DDBJ whole genome shotgun (WGS) entry which is preliminary data.</text>
</comment>
<feature type="compositionally biased region" description="Polar residues" evidence="1">
    <location>
        <begin position="460"/>
        <end position="474"/>
    </location>
</feature>
<feature type="compositionally biased region" description="Basic and acidic residues" evidence="1">
    <location>
        <begin position="337"/>
        <end position="350"/>
    </location>
</feature>
<dbReference type="Pfam" id="PF24054">
    <property type="entry name" value="DUF7357"/>
    <property type="match status" value="1"/>
</dbReference>
<evidence type="ECO:0000313" key="4">
    <source>
        <dbReference type="Proteomes" id="UP000767238"/>
    </source>
</evidence>
<feature type="region of interest" description="Disordered" evidence="1">
    <location>
        <begin position="777"/>
        <end position="806"/>
    </location>
</feature>
<feature type="compositionally biased region" description="Acidic residues" evidence="1">
    <location>
        <begin position="373"/>
        <end position="387"/>
    </location>
</feature>
<feature type="region of interest" description="Disordered" evidence="1">
    <location>
        <begin position="441"/>
        <end position="476"/>
    </location>
</feature>
<feature type="compositionally biased region" description="Polar residues" evidence="1">
    <location>
        <begin position="284"/>
        <end position="299"/>
    </location>
</feature>
<dbReference type="AlphaFoldDB" id="A0A9P8GGC6"/>
<dbReference type="EMBL" id="JAHFYH010000048">
    <property type="protein sequence ID" value="KAH0218541.1"/>
    <property type="molecule type" value="Genomic_DNA"/>
</dbReference>
<gene>
    <name evidence="3" type="ORF">KCV03_g6488</name>
</gene>
<feature type="compositionally biased region" description="Acidic residues" evidence="1">
    <location>
        <begin position="189"/>
        <end position="214"/>
    </location>
</feature>
<sequence length="806" mass="88562">MRIRLQVLRHQLPPTKVLWKVDAASTTAELLTQISDFFPLEAEGWGLEDYAVHLGGYELLHFQQLGDILKEDDEIVIQPLQTNDIRARNLSGRNQISRDGRHLVDGIAFGRPLLRAPVHAPIHIPPRKRARLDPSLQESDLDTEESNDALQLADFGQPTSIPEPRARSKAHKHVAFSPEFLQADHEDNGDLIFDDYDMDDDEDDDFEPPSDDDFGIGQDRNMMLLEHVDQASASTSEESSSDSDSDDDTSDDDHDSSGSDSDAPSEEPINKNSSSIEALVKPKITTTPATKQAPSTKQAPPSDGKQRTRARNRRRRDAKKLAWLKSKGHLPANATRQDLKKWREENDENHVSASASDSDDESSSSESSSSSDSDSESESESESETEQTETTAPPVVKKPVPMVPRQLKVKPKAKKPLTESNSEEFNQKREALLAALQSGGVDVNNDLSTPSEDAVMSDAGPSTISVNENNTTPQPEVRRARLDLASSNRLLFSSLGVRAPKNDADRQRLQAKLAAQTTRKPVIKPTVATAPDEQPVPAEEEEGPTEIDAWKSKISLSAVECAPGSEEYYYSTPPFPFYQRWDPSQRTKKRKRGSQAFDSSKLQPTEEELDNSYSEYYNDGADGDALNYGDDEDETAGAAQEADQEAATAQLLAESSDAADLPPLPSDLSTLPPLTEETTLPGAIITFTQFEVSAATNWAPAMSPVRTASIQHVSDNKSLGLQLAKRDIPGRKYDSQGRRLFDKFEMITGDEEDDDADDGFLEVELSELIEPRLLQAAGISEKGAEDKENQTVSSGEQSSEMIGVAL</sequence>
<feature type="compositionally biased region" description="Polar residues" evidence="1">
    <location>
        <begin position="790"/>
        <end position="800"/>
    </location>
</feature>
<protein>
    <recommendedName>
        <fullName evidence="2">DUF7357 domain-containing protein</fullName>
    </recommendedName>
</protein>
<feature type="non-terminal residue" evidence="3">
    <location>
        <position position="806"/>
    </location>
</feature>
<dbReference type="Proteomes" id="UP000767238">
    <property type="component" value="Unassembled WGS sequence"/>
</dbReference>
<evidence type="ECO:0000313" key="3">
    <source>
        <dbReference type="EMBL" id="KAH0218541.1"/>
    </source>
</evidence>
<dbReference type="OrthoDB" id="5368821at2759"/>
<evidence type="ECO:0000259" key="2">
    <source>
        <dbReference type="Pfam" id="PF24054"/>
    </source>
</evidence>
<feature type="compositionally biased region" description="Basic residues" evidence="1">
    <location>
        <begin position="307"/>
        <end position="318"/>
    </location>
</feature>
<feature type="compositionally biased region" description="Acidic residues" evidence="1">
    <location>
        <begin position="239"/>
        <end position="254"/>
    </location>
</feature>
<feature type="region of interest" description="Disordered" evidence="1">
    <location>
        <begin position="125"/>
        <end position="217"/>
    </location>
</feature>